<accession>A0A369Q874</accession>
<gene>
    <name evidence="1" type="ORF">HME9302_00930</name>
</gene>
<organism evidence="1 2">
    <name type="scientific">Alteripontixanthobacter maritimus</name>
    <dbReference type="NCBI Taxonomy" id="2161824"/>
    <lineage>
        <taxon>Bacteria</taxon>
        <taxon>Pseudomonadati</taxon>
        <taxon>Pseudomonadota</taxon>
        <taxon>Alphaproteobacteria</taxon>
        <taxon>Sphingomonadales</taxon>
        <taxon>Erythrobacteraceae</taxon>
        <taxon>Alteripontixanthobacter</taxon>
    </lineage>
</organism>
<dbReference type="RefSeq" id="WP_181815686.1">
    <property type="nucleotide sequence ID" value="NZ_QBKA01000002.1"/>
</dbReference>
<dbReference type="Proteomes" id="UP000253727">
    <property type="component" value="Unassembled WGS sequence"/>
</dbReference>
<dbReference type="AlphaFoldDB" id="A0A369Q874"/>
<protein>
    <submittedName>
        <fullName evidence="1">Uncharacterized protein</fullName>
    </submittedName>
</protein>
<evidence type="ECO:0000313" key="1">
    <source>
        <dbReference type="EMBL" id="RDC59735.1"/>
    </source>
</evidence>
<comment type="caution">
    <text evidence="1">The sequence shown here is derived from an EMBL/GenBank/DDBJ whole genome shotgun (WGS) entry which is preliminary data.</text>
</comment>
<sequence>MTDTDTPKTEPGRARALFSTADFKLLRAALTSHARATEDREELAKINALHHRLGTYV</sequence>
<name>A0A369Q874_9SPHN</name>
<proteinExistence type="predicted"/>
<evidence type="ECO:0000313" key="2">
    <source>
        <dbReference type="Proteomes" id="UP000253727"/>
    </source>
</evidence>
<reference evidence="1 2" key="1">
    <citation type="submission" date="2018-04" db="EMBL/GenBank/DDBJ databases">
        <title>Altererythrobacter sp. HME9302 genome sequencing and assembly.</title>
        <authorList>
            <person name="Kang H."/>
            <person name="Kim H."/>
            <person name="Joh K."/>
        </authorList>
    </citation>
    <scope>NUCLEOTIDE SEQUENCE [LARGE SCALE GENOMIC DNA]</scope>
    <source>
        <strain evidence="1 2">HME9302</strain>
    </source>
</reference>
<dbReference type="EMBL" id="QBKA01000002">
    <property type="protein sequence ID" value="RDC59735.1"/>
    <property type="molecule type" value="Genomic_DNA"/>
</dbReference>
<keyword evidence="2" id="KW-1185">Reference proteome</keyword>